<accession>L1MMC1</accession>
<keyword evidence="2" id="KW-0732">Signal</keyword>
<comment type="caution">
    <text evidence="3">The sequence shown here is derived from an EMBL/GenBank/DDBJ whole genome shotgun (WGS) entry which is preliminary data.</text>
</comment>
<evidence type="ECO:0000256" key="2">
    <source>
        <dbReference type="SAM" id="SignalP"/>
    </source>
</evidence>
<dbReference type="EMBL" id="AMEM01000005">
    <property type="protein sequence ID" value="EKX92372.1"/>
    <property type="molecule type" value="Genomic_DNA"/>
</dbReference>
<name>L1MMC1_9CORY</name>
<sequence>MKKTRVVSIALAAIIAATGAMPSAGATAPEDFLKGYGYHVRLVPTEKCETVKENTKSFFENRDIKTTGDFLRVAEIFTTYAEQNPETIREVGANKPGLLKSFNAEQRSRFFALMREDNKASATRLAECKVLTTGDVSAPQPEPTPQPKHDPTPPPAAKKPESRPVVGSSFGSS</sequence>
<dbReference type="AlphaFoldDB" id="L1MMC1"/>
<feature type="signal peptide" evidence="2">
    <location>
        <begin position="1"/>
        <end position="28"/>
    </location>
</feature>
<dbReference type="Proteomes" id="UP000010445">
    <property type="component" value="Unassembled WGS sequence"/>
</dbReference>
<evidence type="ECO:0000256" key="1">
    <source>
        <dbReference type="SAM" id="MobiDB-lite"/>
    </source>
</evidence>
<feature type="compositionally biased region" description="Pro residues" evidence="1">
    <location>
        <begin position="140"/>
        <end position="157"/>
    </location>
</feature>
<organism evidence="3 4">
    <name type="scientific">Corynebacterium durum F0235</name>
    <dbReference type="NCBI Taxonomy" id="1035195"/>
    <lineage>
        <taxon>Bacteria</taxon>
        <taxon>Bacillati</taxon>
        <taxon>Actinomycetota</taxon>
        <taxon>Actinomycetes</taxon>
        <taxon>Mycobacteriales</taxon>
        <taxon>Corynebacteriaceae</taxon>
        <taxon>Corynebacterium</taxon>
    </lineage>
</organism>
<feature type="chain" id="PRO_5039426026" evidence="2">
    <location>
        <begin position="29"/>
        <end position="173"/>
    </location>
</feature>
<dbReference type="PATRIC" id="fig|1035195.3.peg.32"/>
<evidence type="ECO:0000313" key="4">
    <source>
        <dbReference type="Proteomes" id="UP000010445"/>
    </source>
</evidence>
<proteinExistence type="predicted"/>
<reference evidence="3 4" key="1">
    <citation type="submission" date="2012-05" db="EMBL/GenBank/DDBJ databases">
        <authorList>
            <person name="Weinstock G."/>
            <person name="Sodergren E."/>
            <person name="Lobos E.A."/>
            <person name="Fulton L."/>
            <person name="Fulton R."/>
            <person name="Courtney L."/>
            <person name="Fronick C."/>
            <person name="O'Laughlin M."/>
            <person name="Godfrey J."/>
            <person name="Wilson R.M."/>
            <person name="Miner T."/>
            <person name="Farmer C."/>
            <person name="Delehaunty K."/>
            <person name="Cordes M."/>
            <person name="Minx P."/>
            <person name="Tomlinson C."/>
            <person name="Chen J."/>
            <person name="Wollam A."/>
            <person name="Pepin K.H."/>
            <person name="Bhonagiri V."/>
            <person name="Zhang X."/>
            <person name="Suruliraj S."/>
            <person name="Warren W."/>
            <person name="Mitreva M."/>
            <person name="Mardis E.R."/>
            <person name="Wilson R.K."/>
        </authorList>
    </citation>
    <scope>NUCLEOTIDE SEQUENCE [LARGE SCALE GENOMIC DNA]</scope>
    <source>
        <strain evidence="3 4">F0235</strain>
    </source>
</reference>
<gene>
    <name evidence="3" type="ORF">HMPREF9997_00036</name>
</gene>
<evidence type="ECO:0000313" key="3">
    <source>
        <dbReference type="EMBL" id="EKX92372.1"/>
    </source>
</evidence>
<dbReference type="HOGENOM" id="CLU_1545031_0_0_11"/>
<feature type="region of interest" description="Disordered" evidence="1">
    <location>
        <begin position="131"/>
        <end position="173"/>
    </location>
</feature>
<keyword evidence="4" id="KW-1185">Reference proteome</keyword>
<dbReference type="RefSeq" id="WP_006061735.1">
    <property type="nucleotide sequence ID" value="NZ_KB290821.1"/>
</dbReference>
<protein>
    <submittedName>
        <fullName evidence="3">Uncharacterized protein</fullName>
    </submittedName>
</protein>